<dbReference type="EMBL" id="CP019646">
    <property type="protein sequence ID" value="AQQ69835.1"/>
    <property type="molecule type" value="Genomic_DNA"/>
</dbReference>
<dbReference type="Gene3D" id="1.20.1420.30">
    <property type="entry name" value="NCX, central ion-binding region"/>
    <property type="match status" value="1"/>
</dbReference>
<feature type="transmembrane region" description="Helical" evidence="5">
    <location>
        <begin position="70"/>
        <end position="93"/>
    </location>
</feature>
<name>A0A1Q2MAT4_9BACT</name>
<dbReference type="STRING" id="1851148.SMSP2_00169"/>
<dbReference type="InterPro" id="IPR004481">
    <property type="entry name" value="K/Na/Ca-exchanger"/>
</dbReference>
<dbReference type="GO" id="GO:0005886">
    <property type="term" value="C:plasma membrane"/>
    <property type="evidence" value="ECO:0007669"/>
    <property type="project" value="TreeGrafter"/>
</dbReference>
<dbReference type="OrthoDB" id="9794225at2"/>
<evidence type="ECO:0000256" key="3">
    <source>
        <dbReference type="ARBA" id="ARBA00022989"/>
    </source>
</evidence>
<evidence type="ECO:0000256" key="5">
    <source>
        <dbReference type="SAM" id="Phobius"/>
    </source>
</evidence>
<keyword evidence="8" id="KW-1185">Reference proteome</keyword>
<feature type="transmembrane region" description="Helical" evidence="5">
    <location>
        <begin position="105"/>
        <end position="122"/>
    </location>
</feature>
<accession>A0A1Q2MAT4</accession>
<gene>
    <name evidence="7" type="primary">yrbG</name>
    <name evidence="7" type="ORF">SMSP2_00169</name>
</gene>
<evidence type="ECO:0000259" key="6">
    <source>
        <dbReference type="Pfam" id="PF01699"/>
    </source>
</evidence>
<feature type="transmembrane region" description="Helical" evidence="5">
    <location>
        <begin position="288"/>
        <end position="307"/>
    </location>
</feature>
<dbReference type="Pfam" id="PF01699">
    <property type="entry name" value="Na_Ca_ex"/>
    <property type="match status" value="2"/>
</dbReference>
<evidence type="ECO:0000313" key="8">
    <source>
        <dbReference type="Proteomes" id="UP000188181"/>
    </source>
</evidence>
<keyword evidence="2 5" id="KW-0812">Transmembrane</keyword>
<dbReference type="PANTHER" id="PTHR10846:SF8">
    <property type="entry name" value="INNER MEMBRANE PROTEIN YRBG"/>
    <property type="match status" value="1"/>
</dbReference>
<dbReference type="InterPro" id="IPR004837">
    <property type="entry name" value="NaCa_Exmemb"/>
</dbReference>
<dbReference type="GO" id="GO:0005262">
    <property type="term" value="F:calcium channel activity"/>
    <property type="evidence" value="ECO:0007669"/>
    <property type="project" value="TreeGrafter"/>
</dbReference>
<dbReference type="GO" id="GO:0006874">
    <property type="term" value="P:intracellular calcium ion homeostasis"/>
    <property type="evidence" value="ECO:0007669"/>
    <property type="project" value="TreeGrafter"/>
</dbReference>
<feature type="transmembrane region" description="Helical" evidence="5">
    <location>
        <begin position="262"/>
        <end position="282"/>
    </location>
</feature>
<dbReference type="RefSeq" id="WP_146682141.1">
    <property type="nucleotide sequence ID" value="NZ_CP019646.1"/>
</dbReference>
<dbReference type="InterPro" id="IPR044880">
    <property type="entry name" value="NCX_ion-bd_dom_sf"/>
</dbReference>
<keyword evidence="3 5" id="KW-1133">Transmembrane helix</keyword>
<dbReference type="GO" id="GO:0008273">
    <property type="term" value="F:calcium, potassium:sodium antiporter activity"/>
    <property type="evidence" value="ECO:0007669"/>
    <property type="project" value="TreeGrafter"/>
</dbReference>
<evidence type="ECO:0000256" key="2">
    <source>
        <dbReference type="ARBA" id="ARBA00022692"/>
    </source>
</evidence>
<feature type="transmembrane region" description="Helical" evidence="5">
    <location>
        <begin position="200"/>
        <end position="222"/>
    </location>
</feature>
<sequence>MQILIWSAVFIAGLVFLLFFSDRFVVSAEVIGLRLNVPSFVLGVLVLAVGTSLPELFTSVISVLRGAPEIVSGTIIGSNIANILLVLGASALFAGKKSVAFNLKHSDIVFFLASALIFILVSSDGRITLPGGVILLLALAGYVGYVLTTNMPTVSDQPGESLVQASIMLAVSILGVYAGSEMLVRSVVKLSVIAGIPSEIIAASAVAFGTSVPELAVSLAAARRGNIAMSVGNVVGSNIFNVLGVAGFASLFGVITVEQVTLSLAVPVMAAATAAFAIVSFFKHTSRWQGALFVLAYLAFCAKLYGLF</sequence>
<reference evidence="8" key="1">
    <citation type="submission" date="2017-02" db="EMBL/GenBank/DDBJ databases">
        <title>Comparative genomics and description of representatives of a novel lineage of planctomycetes thriving in anoxic sediments.</title>
        <authorList>
            <person name="Spring S."/>
            <person name="Bunk B."/>
            <person name="Sproer C."/>
        </authorList>
    </citation>
    <scope>NUCLEOTIDE SEQUENCE [LARGE SCALE GENOMIC DNA]</scope>
    <source>
        <strain evidence="8">SM-Chi-D1</strain>
    </source>
</reference>
<feature type="domain" description="Sodium/calcium exchanger membrane region" evidence="6">
    <location>
        <begin position="167"/>
        <end position="302"/>
    </location>
</feature>
<dbReference type="NCBIfam" id="TIGR00367">
    <property type="entry name" value="calcium/sodium antiporter"/>
    <property type="match status" value="1"/>
</dbReference>
<dbReference type="AlphaFoldDB" id="A0A1Q2MAT4"/>
<feature type="transmembrane region" description="Helical" evidence="5">
    <location>
        <begin position="129"/>
        <end position="147"/>
    </location>
</feature>
<proteinExistence type="predicted"/>
<organism evidence="7 8">
    <name type="scientific">Limihaloglobus sulfuriphilus</name>
    <dbReference type="NCBI Taxonomy" id="1851148"/>
    <lineage>
        <taxon>Bacteria</taxon>
        <taxon>Pseudomonadati</taxon>
        <taxon>Planctomycetota</taxon>
        <taxon>Phycisphaerae</taxon>
        <taxon>Sedimentisphaerales</taxon>
        <taxon>Sedimentisphaeraceae</taxon>
        <taxon>Limihaloglobus</taxon>
    </lineage>
</organism>
<evidence type="ECO:0000313" key="7">
    <source>
        <dbReference type="EMBL" id="AQQ69835.1"/>
    </source>
</evidence>
<feature type="transmembrane region" description="Helical" evidence="5">
    <location>
        <begin position="167"/>
        <end position="188"/>
    </location>
</feature>
<feature type="transmembrane region" description="Helical" evidence="5">
    <location>
        <begin position="234"/>
        <end position="255"/>
    </location>
</feature>
<dbReference type="Proteomes" id="UP000188181">
    <property type="component" value="Chromosome"/>
</dbReference>
<evidence type="ECO:0000256" key="1">
    <source>
        <dbReference type="ARBA" id="ARBA00004141"/>
    </source>
</evidence>
<protein>
    <submittedName>
        <fullName evidence="7">Inner membrane protein YrbG</fullName>
    </submittedName>
</protein>
<keyword evidence="4 5" id="KW-0472">Membrane</keyword>
<dbReference type="KEGG" id="pbas:SMSP2_00169"/>
<evidence type="ECO:0000256" key="4">
    <source>
        <dbReference type="ARBA" id="ARBA00023136"/>
    </source>
</evidence>
<comment type="subcellular location">
    <subcellularLocation>
        <location evidence="1">Membrane</location>
        <topology evidence="1">Multi-pass membrane protein</topology>
    </subcellularLocation>
</comment>
<feature type="domain" description="Sodium/calcium exchanger membrane region" evidence="6">
    <location>
        <begin position="8"/>
        <end position="147"/>
    </location>
</feature>
<dbReference type="PANTHER" id="PTHR10846">
    <property type="entry name" value="SODIUM/POTASSIUM/CALCIUM EXCHANGER"/>
    <property type="match status" value="1"/>
</dbReference>
<feature type="transmembrane region" description="Helical" evidence="5">
    <location>
        <begin position="37"/>
        <end position="58"/>
    </location>
</feature>